<reference evidence="8" key="1">
    <citation type="submission" date="2021-01" db="EMBL/GenBank/DDBJ databases">
        <authorList>
            <person name="Corre E."/>
            <person name="Pelletier E."/>
            <person name="Niang G."/>
            <person name="Scheremetjew M."/>
            <person name="Finn R."/>
            <person name="Kale V."/>
            <person name="Holt S."/>
            <person name="Cochrane G."/>
            <person name="Meng A."/>
            <person name="Brown T."/>
            <person name="Cohen L."/>
        </authorList>
    </citation>
    <scope>NUCLEOTIDE SEQUENCE</scope>
    <source>
        <strain evidence="8">CCMP1897</strain>
    </source>
</reference>
<comment type="similarity">
    <text evidence="2 4">Belongs to the MAK16 family.</text>
</comment>
<feature type="domain" description="Ribosomal eL28/Mak16" evidence="7">
    <location>
        <begin position="6"/>
        <end position="123"/>
    </location>
</feature>
<dbReference type="PIRSF" id="PIRSF003352">
    <property type="entry name" value="MAK16"/>
    <property type="match status" value="1"/>
</dbReference>
<dbReference type="Gene3D" id="3.30.390.110">
    <property type="match status" value="1"/>
</dbReference>
<protein>
    <recommendedName>
        <fullName evidence="4">Protein MAK16 homolog</fullName>
    </recommendedName>
</protein>
<accession>A0A7S3UBN6</accession>
<evidence type="ECO:0000256" key="2">
    <source>
        <dbReference type="ARBA" id="ARBA00005514"/>
    </source>
</evidence>
<feature type="region of interest" description="Disordered" evidence="6">
    <location>
        <begin position="221"/>
        <end position="279"/>
    </location>
</feature>
<evidence type="ECO:0000256" key="1">
    <source>
        <dbReference type="ARBA" id="ARBA00004123"/>
    </source>
</evidence>
<dbReference type="GO" id="GO:0030687">
    <property type="term" value="C:preribosome, large subunit precursor"/>
    <property type="evidence" value="ECO:0007669"/>
    <property type="project" value="TreeGrafter"/>
</dbReference>
<evidence type="ECO:0000256" key="3">
    <source>
        <dbReference type="ARBA" id="ARBA00023242"/>
    </source>
</evidence>
<keyword evidence="3 4" id="KW-0539">Nucleus</keyword>
<dbReference type="EMBL" id="HBIS01003579">
    <property type="protein sequence ID" value="CAE0609409.1"/>
    <property type="molecule type" value="Transcribed_RNA"/>
</dbReference>
<dbReference type="Pfam" id="PF04874">
    <property type="entry name" value="Mak16"/>
    <property type="match status" value="1"/>
</dbReference>
<keyword evidence="5" id="KW-0175">Coiled coil</keyword>
<organism evidence="8">
    <name type="scientific">Picocystis salinarum</name>
    <dbReference type="NCBI Taxonomy" id="88271"/>
    <lineage>
        <taxon>Eukaryota</taxon>
        <taxon>Viridiplantae</taxon>
        <taxon>Chlorophyta</taxon>
        <taxon>Picocystophyceae</taxon>
        <taxon>Picocystales</taxon>
        <taxon>Picocystaceae</taxon>
        <taxon>Picocystis</taxon>
    </lineage>
</organism>
<dbReference type="InterPro" id="IPR006958">
    <property type="entry name" value="Mak16"/>
</dbReference>
<comment type="subcellular location">
    <subcellularLocation>
        <location evidence="1">Nucleus</location>
    </subcellularLocation>
</comment>
<dbReference type="PANTHER" id="PTHR23405">
    <property type="entry name" value="MAINTENANCE OF KILLER 16 MAK16 PROTEIN-RELATED"/>
    <property type="match status" value="1"/>
</dbReference>
<feature type="compositionally biased region" description="Basic and acidic residues" evidence="6">
    <location>
        <begin position="257"/>
        <end position="266"/>
    </location>
</feature>
<feature type="coiled-coil region" evidence="5">
    <location>
        <begin position="144"/>
        <end position="207"/>
    </location>
</feature>
<dbReference type="GO" id="GO:0000460">
    <property type="term" value="P:maturation of 5.8S rRNA"/>
    <property type="evidence" value="ECO:0007669"/>
    <property type="project" value="TreeGrafter"/>
</dbReference>
<evidence type="ECO:0000256" key="4">
    <source>
        <dbReference type="PIRNR" id="PIRNR003352"/>
    </source>
</evidence>
<dbReference type="AlphaFoldDB" id="A0A7S3UBN6"/>
<dbReference type="GO" id="GO:0005730">
    <property type="term" value="C:nucleolus"/>
    <property type="evidence" value="ECO:0007669"/>
    <property type="project" value="UniProtKB-UniRule"/>
</dbReference>
<feature type="compositionally biased region" description="Acidic residues" evidence="6">
    <location>
        <begin position="226"/>
        <end position="249"/>
    </location>
</feature>
<dbReference type="InterPro" id="IPR029004">
    <property type="entry name" value="Ribosomal_eL28/Mak16"/>
</dbReference>
<evidence type="ECO:0000256" key="5">
    <source>
        <dbReference type="SAM" id="Coils"/>
    </source>
</evidence>
<dbReference type="Pfam" id="PF01778">
    <property type="entry name" value="Ribosomal_L28e"/>
    <property type="match status" value="1"/>
</dbReference>
<sequence>MQADEVIWQVINHHHCSFKAASKLPGSKTSNFCRNEYNVTGLCNRSSCPLANSLYATIREEEGKCFLCIKTPERSHMPKKWWERIELSSNYGEALKQIDQHLKYWPKFLVHKNKQRLTKITQYLLRMRRLETKVRPKLVTMPARKEKQLRRKEAKAEVAAKLEKSIEAELVARLQKGTYNDIYNFPTKVFQNNLVDAEAQEEGMEEELDYDEDDMIEEFVERSYDSEEDSEEDYSDDAESGDTDEEQPEEGGGVDTEDVKGKRGGRDWPGSYRKKRGRIAVEYEMETAADQSMQ</sequence>
<dbReference type="FunFam" id="3.30.390.110:FF:000001">
    <property type="entry name" value="Protein MAK16 homolog"/>
    <property type="match status" value="1"/>
</dbReference>
<evidence type="ECO:0000313" key="8">
    <source>
        <dbReference type="EMBL" id="CAE0609409.1"/>
    </source>
</evidence>
<evidence type="ECO:0000256" key="6">
    <source>
        <dbReference type="SAM" id="MobiDB-lite"/>
    </source>
</evidence>
<dbReference type="PANTHER" id="PTHR23405:SF4">
    <property type="entry name" value="PROTEIN MAK16 HOMOLOG"/>
    <property type="match status" value="1"/>
</dbReference>
<proteinExistence type="inferred from homology"/>
<name>A0A7S3UBN6_9CHLO</name>
<evidence type="ECO:0000259" key="7">
    <source>
        <dbReference type="Pfam" id="PF01778"/>
    </source>
</evidence>
<dbReference type="GO" id="GO:0000470">
    <property type="term" value="P:maturation of LSU-rRNA"/>
    <property type="evidence" value="ECO:0007669"/>
    <property type="project" value="TreeGrafter"/>
</dbReference>
<gene>
    <name evidence="8" type="ORF">PSAL00342_LOCUS3228</name>
</gene>